<name>A0A6C7E9Z5_ILUCY</name>
<dbReference type="RefSeq" id="WP_015443741.1">
    <property type="nucleotide sequence ID" value="NC_020520.1"/>
</dbReference>
<dbReference type="EMBL" id="AP012057">
    <property type="protein sequence ID" value="BAN04494.1"/>
    <property type="molecule type" value="Genomic_DNA"/>
</dbReference>
<sequence>MSDDYGNRWRAAARAAAFVPYEPVGDTIDGIWPSGFGGPPEATGHLAMDARRDGADLSVDTIATPSHGDPNVRRSMLVHDLLGRRVLDQSKIELPYSITVESDDRDISVSGRPTTFTGVRTAGSSRWIGEATVDGLLIRIELDGAVDFELRPCTDPNALAPGPPGQMVSDTE</sequence>
<reference evidence="1 2" key="1">
    <citation type="journal article" date="2013" name="Int. J. Syst. Evol. Microbiol.">
        <title>Ilumatobacter nonamiense sp. nov. and Ilumatobacter coccineum sp. nov., isolated from seashore sand.</title>
        <authorList>
            <person name="Matsumoto A."/>
            <person name="Kasai H."/>
            <person name="Matsuo Y."/>
            <person name="Shizuri Y."/>
            <person name="Ichikawa N."/>
            <person name="Fujita N."/>
            <person name="Omura S."/>
            <person name="Takahashi Y."/>
        </authorList>
    </citation>
    <scope>NUCLEOTIDE SEQUENCE [LARGE SCALE GENOMIC DNA]</scope>
    <source>
        <strain evidence="2">NBRC 103263 / KCTC 29153 / YM16-304</strain>
    </source>
</reference>
<proteinExistence type="predicted"/>
<evidence type="ECO:0000313" key="2">
    <source>
        <dbReference type="Proteomes" id="UP000011863"/>
    </source>
</evidence>
<dbReference type="AlphaFoldDB" id="A0A6C7E9Z5"/>
<evidence type="ECO:0000313" key="1">
    <source>
        <dbReference type="EMBL" id="BAN04494.1"/>
    </source>
</evidence>
<organism evidence="1 2">
    <name type="scientific">Ilumatobacter coccineus (strain NBRC 103263 / KCTC 29153 / YM16-304)</name>
    <dbReference type="NCBI Taxonomy" id="1313172"/>
    <lineage>
        <taxon>Bacteria</taxon>
        <taxon>Bacillati</taxon>
        <taxon>Actinomycetota</taxon>
        <taxon>Acidimicrobiia</taxon>
        <taxon>Acidimicrobiales</taxon>
        <taxon>Ilumatobacteraceae</taxon>
        <taxon>Ilumatobacter</taxon>
    </lineage>
</organism>
<dbReference type="KEGG" id="aym:YM304_41800"/>
<gene>
    <name evidence="1" type="ORF">YM304_41800</name>
</gene>
<accession>A0A6C7E9Z5</accession>
<dbReference type="OrthoDB" id="9895912at2"/>
<keyword evidence="2" id="KW-1185">Reference proteome</keyword>
<protein>
    <submittedName>
        <fullName evidence="1">Uncharacterized protein</fullName>
    </submittedName>
</protein>
<dbReference type="Proteomes" id="UP000011863">
    <property type="component" value="Chromosome"/>
</dbReference>